<dbReference type="NCBIfam" id="TIGR04183">
    <property type="entry name" value="Por_Secre_tail"/>
    <property type="match status" value="1"/>
</dbReference>
<proteinExistence type="predicted"/>
<evidence type="ECO:0000256" key="1">
    <source>
        <dbReference type="SAM" id="SignalP"/>
    </source>
</evidence>
<reference evidence="4 5" key="1">
    <citation type="submission" date="2020-12" db="EMBL/GenBank/DDBJ databases">
        <title>Bacterial novel species Adhaeribacter sp. BT258 isolated from soil.</title>
        <authorList>
            <person name="Jung H.-Y."/>
        </authorList>
    </citation>
    <scope>NUCLEOTIDE SEQUENCE [LARGE SCALE GENOMIC DNA]</scope>
    <source>
        <strain evidence="4 5">BT258</strain>
    </source>
</reference>
<evidence type="ECO:0000313" key="4">
    <source>
        <dbReference type="EMBL" id="MBK0404067.1"/>
    </source>
</evidence>
<feature type="domain" description="DUF7619" evidence="3">
    <location>
        <begin position="671"/>
        <end position="804"/>
    </location>
</feature>
<keyword evidence="5" id="KW-1185">Reference proteome</keyword>
<dbReference type="EMBL" id="JAEHFX010000007">
    <property type="protein sequence ID" value="MBK0404067.1"/>
    <property type="molecule type" value="Genomic_DNA"/>
</dbReference>
<dbReference type="SUPFAM" id="SSF50998">
    <property type="entry name" value="Quinoprotein alcohol dehydrogenase-like"/>
    <property type="match status" value="1"/>
</dbReference>
<dbReference type="InterPro" id="IPR052918">
    <property type="entry name" value="Motility_Chemotaxis_Reg"/>
</dbReference>
<feature type="domain" description="Secretion system C-terminal sorting" evidence="2">
    <location>
        <begin position="820"/>
        <end position="895"/>
    </location>
</feature>
<keyword evidence="1" id="KW-0732">Signal</keyword>
<feature type="chain" id="PRO_5045992850" evidence="1">
    <location>
        <begin position="21"/>
        <end position="896"/>
    </location>
</feature>
<dbReference type="Pfam" id="PF24595">
    <property type="entry name" value="DUF7619"/>
    <property type="match status" value="1"/>
</dbReference>
<protein>
    <submittedName>
        <fullName evidence="4">T9SS type A sorting domain-containing protein</fullName>
    </submittedName>
</protein>
<evidence type="ECO:0000313" key="5">
    <source>
        <dbReference type="Proteomes" id="UP000644147"/>
    </source>
</evidence>
<dbReference type="Pfam" id="PF18962">
    <property type="entry name" value="Por_Secre_tail"/>
    <property type="match status" value="1"/>
</dbReference>
<name>A0ABS1C3T3_9BACT</name>
<dbReference type="InterPro" id="IPR047589">
    <property type="entry name" value="DUF11_rpt"/>
</dbReference>
<evidence type="ECO:0000259" key="2">
    <source>
        <dbReference type="Pfam" id="PF18962"/>
    </source>
</evidence>
<dbReference type="PANTHER" id="PTHR35580:SF1">
    <property type="entry name" value="PHYTASE-LIKE DOMAIN-CONTAINING PROTEIN"/>
    <property type="match status" value="1"/>
</dbReference>
<comment type="caution">
    <text evidence="4">The sequence shown here is derived from an EMBL/GenBank/DDBJ whole genome shotgun (WGS) entry which is preliminary data.</text>
</comment>
<feature type="signal peptide" evidence="1">
    <location>
        <begin position="1"/>
        <end position="20"/>
    </location>
</feature>
<accession>A0ABS1C3T3</accession>
<gene>
    <name evidence="4" type="ORF">I5M27_13815</name>
</gene>
<evidence type="ECO:0000259" key="3">
    <source>
        <dbReference type="Pfam" id="PF24595"/>
    </source>
</evidence>
<sequence length="896" mass="97291">MKKLLFLFLLLGLTSIFSQAQHFHWAKTTHDSSFGSNVASTGNLVITFSTVSHNLRAPIFTLAAHDTSGNILWSKNIFGRRWIQSIYELTPAVTIDNQQQAIIAGSFRDSLSIDTLIYKAPALNGSMFFLAKFDNRGTLRWARTSAFNATQFIGSVNPTSDVAGNIYLSGLFSGTLSFGNISIQAAGTQDAFLIKYDANGNFLWAKATGTQEEEYSVKSKALPNGSVYLVSGISYPSKQVIQKFNTNGNLIWSRTIAPGGGSSITGNNTNIKLEVDKADNLYLTGNYTGSLDFTNSVSLTSLNPKIFLAKYSASGTFKWAKDLASGNNFTTTVPAIFYSGDNTLAIAGAFNGTANFDQTPLSSTPVNSFNGFIVKTDTAGTLLWTKTIPAISGTNEAFGISGNNKGTYFITGLFTGGADFSGGYLNSLTRKTYMAQLKAVSGPVVTGSTYNLVTGNVFFDKNMNGIKDPDETGAAETFIKTNTNEISNIISPEGTYNMLLPGGNYTLIPSPKKHHNLTPATRRISLSGSNQTLSAVDFALQAIPQQVDVAVDLTNLTPARPGFGFSYLLTFKNPGTTTVSDTLTMLYDPLLLNFVNSTTLPATQQTGKLSWYYANLQPNESRTIRVNFQLSVSAPRDSVLQATASIKPLTTDLFQADNFDTARVVITGSFDPNDKQVNKQMLSKGEGMAGAFLEYTIRFQNTGTDTAFTVVVSDKIATGLQVHTLEMVAASHPYVLKLYENNRLEWRFNNILLPDSNRNEPASHGFIKFKIKSKPGLVSGDSITNQAAIYFDYNAPIITNYAVTRVKITTGSGNAPILKLYPNPAKNYVIVAAEFKKNTAATVSLVNLLGQKLSKVTLPANNQIHYQLPLKELPKGVYLIRLETETGLQTQRLVIQ</sequence>
<dbReference type="RefSeq" id="WP_200506905.1">
    <property type="nucleotide sequence ID" value="NZ_JAEHFX010000007.1"/>
</dbReference>
<dbReference type="InterPro" id="IPR026444">
    <property type="entry name" value="Secre_tail"/>
</dbReference>
<organism evidence="4 5">
    <name type="scientific">Adhaeribacter terrigena</name>
    <dbReference type="NCBI Taxonomy" id="2793070"/>
    <lineage>
        <taxon>Bacteria</taxon>
        <taxon>Pseudomonadati</taxon>
        <taxon>Bacteroidota</taxon>
        <taxon>Cytophagia</taxon>
        <taxon>Cytophagales</taxon>
        <taxon>Hymenobacteraceae</taxon>
        <taxon>Adhaeribacter</taxon>
    </lineage>
</organism>
<dbReference type="PANTHER" id="PTHR35580">
    <property type="entry name" value="CELL SURFACE GLYCOPROTEIN (S-LAYER PROTEIN)-LIKE PROTEIN"/>
    <property type="match status" value="1"/>
</dbReference>
<dbReference type="InterPro" id="IPR011047">
    <property type="entry name" value="Quinoprotein_ADH-like_sf"/>
</dbReference>
<dbReference type="NCBIfam" id="TIGR01451">
    <property type="entry name" value="B_ant_repeat"/>
    <property type="match status" value="1"/>
</dbReference>
<dbReference type="InterPro" id="IPR055353">
    <property type="entry name" value="DUF7619"/>
</dbReference>
<dbReference type="Proteomes" id="UP000644147">
    <property type="component" value="Unassembled WGS sequence"/>
</dbReference>